<feature type="coiled-coil region" evidence="1">
    <location>
        <begin position="3"/>
        <end position="30"/>
    </location>
</feature>
<keyword evidence="1" id="KW-0175">Coiled coil</keyword>
<feature type="compositionally biased region" description="Polar residues" evidence="2">
    <location>
        <begin position="103"/>
        <end position="116"/>
    </location>
</feature>
<reference evidence="3 4" key="1">
    <citation type="journal article" date="2023" name="Int. J. Syst. Evol. Microbiol.">
        <title>Streptococcus sciuri sp. nov., Staphylococcus marylandisciuri sp. nov. and Staphylococcus americanisciuri sp. nov., isolated from faeces of eastern grey squirrel (Sciurus carolinensis).</title>
        <authorList>
            <person name="Volokhov D.V."/>
            <person name="Zagorodnyaya T.A."/>
            <person name="Furtak V.A."/>
            <person name="Nattanmai G."/>
            <person name="Randall L."/>
            <person name="Jose S."/>
            <person name="Gao Y."/>
            <person name="Eisenberg T."/>
            <person name="Delmonte P."/>
            <person name="Blom J."/>
            <person name="Mitchell K.K."/>
        </authorList>
    </citation>
    <scope>NUCLEOTIDE SEQUENCE [LARGE SCALE GENOMIC DNA]</scope>
    <source>
        <strain evidence="3 4">SQ8-PEA</strain>
    </source>
</reference>
<comment type="caution">
    <text evidence="3">The sequence shown here is derived from an EMBL/GenBank/DDBJ whole genome shotgun (WGS) entry which is preliminary data.</text>
</comment>
<dbReference type="Pfam" id="PF17261">
    <property type="entry name" value="DUF5327"/>
    <property type="match status" value="1"/>
</dbReference>
<proteinExistence type="predicted"/>
<evidence type="ECO:0000256" key="1">
    <source>
        <dbReference type="SAM" id="Coils"/>
    </source>
</evidence>
<name>A0ABT2QS89_9STAP</name>
<dbReference type="Proteomes" id="UP001209553">
    <property type="component" value="Unassembled WGS sequence"/>
</dbReference>
<keyword evidence="4" id="KW-1185">Reference proteome</keyword>
<feature type="region of interest" description="Disordered" evidence="2">
    <location>
        <begin position="94"/>
        <end position="119"/>
    </location>
</feature>
<sequence length="131" mass="15090">MNKDKLIQLIEDELLEAEEAEAEHEFEKHMYAIHALTSLYANEKTRHYKMQNHQHSQYNDKQPIYQTSLDDKHHFTLSQRSSTTNDVTIDEIKAMGGKVPEQMKSTSDTGLPSNKMVTDDEIGNGDSIFDF</sequence>
<protein>
    <submittedName>
        <fullName evidence="3">DUF5327 family protein</fullName>
    </submittedName>
</protein>
<evidence type="ECO:0000313" key="4">
    <source>
        <dbReference type="Proteomes" id="UP001209553"/>
    </source>
</evidence>
<gene>
    <name evidence="3" type="ORF">N9R04_09250</name>
</gene>
<organism evidence="3 4">
    <name type="scientific">Staphylococcus marylandisciuri</name>
    <dbReference type="NCBI Taxonomy" id="2981529"/>
    <lineage>
        <taxon>Bacteria</taxon>
        <taxon>Bacillati</taxon>
        <taxon>Bacillota</taxon>
        <taxon>Bacilli</taxon>
        <taxon>Bacillales</taxon>
        <taxon>Staphylococcaceae</taxon>
        <taxon>Staphylococcus</taxon>
    </lineage>
</organism>
<accession>A0ABT2QS89</accession>
<dbReference type="EMBL" id="JAOPKZ010000016">
    <property type="protein sequence ID" value="MCU5746861.1"/>
    <property type="molecule type" value="Genomic_DNA"/>
</dbReference>
<evidence type="ECO:0000256" key="2">
    <source>
        <dbReference type="SAM" id="MobiDB-lite"/>
    </source>
</evidence>
<evidence type="ECO:0000313" key="3">
    <source>
        <dbReference type="EMBL" id="MCU5746861.1"/>
    </source>
</evidence>
<dbReference type="RefSeq" id="WP_262856552.1">
    <property type="nucleotide sequence ID" value="NZ_JAOPKZ010000016.1"/>
</dbReference>
<dbReference type="InterPro" id="IPR035218">
    <property type="entry name" value="DUF5327"/>
</dbReference>